<proteinExistence type="predicted"/>
<protein>
    <submittedName>
        <fullName evidence="2">Uncharacterized protein</fullName>
    </submittedName>
</protein>
<organism evidence="2 3">
    <name type="scientific">Nepenthes gracilis</name>
    <name type="common">Slender pitcher plant</name>
    <dbReference type="NCBI Taxonomy" id="150966"/>
    <lineage>
        <taxon>Eukaryota</taxon>
        <taxon>Viridiplantae</taxon>
        <taxon>Streptophyta</taxon>
        <taxon>Embryophyta</taxon>
        <taxon>Tracheophyta</taxon>
        <taxon>Spermatophyta</taxon>
        <taxon>Magnoliopsida</taxon>
        <taxon>eudicotyledons</taxon>
        <taxon>Gunneridae</taxon>
        <taxon>Pentapetalae</taxon>
        <taxon>Caryophyllales</taxon>
        <taxon>Nepenthaceae</taxon>
        <taxon>Nepenthes</taxon>
    </lineage>
</organism>
<evidence type="ECO:0000256" key="1">
    <source>
        <dbReference type="SAM" id="Phobius"/>
    </source>
</evidence>
<dbReference type="Proteomes" id="UP001279734">
    <property type="component" value="Unassembled WGS sequence"/>
</dbReference>
<dbReference type="EMBL" id="BSYO01000039">
    <property type="protein sequence ID" value="GMH31118.1"/>
    <property type="molecule type" value="Genomic_DNA"/>
</dbReference>
<reference evidence="2" key="1">
    <citation type="submission" date="2023-05" db="EMBL/GenBank/DDBJ databases">
        <title>Nepenthes gracilis genome sequencing.</title>
        <authorList>
            <person name="Fukushima K."/>
        </authorList>
    </citation>
    <scope>NUCLEOTIDE SEQUENCE</scope>
    <source>
        <strain evidence="2">SING2019-196</strain>
    </source>
</reference>
<keyword evidence="1" id="KW-1133">Transmembrane helix</keyword>
<accession>A0AAD3TLF8</accession>
<dbReference type="AlphaFoldDB" id="A0AAD3TLF8"/>
<evidence type="ECO:0000313" key="2">
    <source>
        <dbReference type="EMBL" id="GMH31118.1"/>
    </source>
</evidence>
<sequence length="96" mass="10767">MWCPLSGCDYTGIRIRRCLCGILAFFGCVVILWHYLGLIMQRLASDLSALASDLCCQGEKMRIHVMQLSVYVLTCGCQEICNNHSRAVSVDFNLAF</sequence>
<keyword evidence="3" id="KW-1185">Reference proteome</keyword>
<feature type="transmembrane region" description="Helical" evidence="1">
    <location>
        <begin position="18"/>
        <end position="36"/>
    </location>
</feature>
<evidence type="ECO:0000313" key="3">
    <source>
        <dbReference type="Proteomes" id="UP001279734"/>
    </source>
</evidence>
<name>A0AAD3TLF8_NEPGR</name>
<keyword evidence="1" id="KW-0472">Membrane</keyword>
<keyword evidence="1" id="KW-0812">Transmembrane</keyword>
<comment type="caution">
    <text evidence="2">The sequence shown here is derived from an EMBL/GenBank/DDBJ whole genome shotgun (WGS) entry which is preliminary data.</text>
</comment>
<gene>
    <name evidence="2" type="ORF">Nepgr_032961</name>
</gene>